<evidence type="ECO:0000313" key="1">
    <source>
        <dbReference type="Proteomes" id="UP000887565"/>
    </source>
</evidence>
<dbReference type="Proteomes" id="UP000887565">
    <property type="component" value="Unplaced"/>
</dbReference>
<reference evidence="2" key="1">
    <citation type="submission" date="2022-11" db="UniProtKB">
        <authorList>
            <consortium name="WormBaseParasite"/>
        </authorList>
    </citation>
    <scope>IDENTIFICATION</scope>
</reference>
<dbReference type="WBParaSite" id="nRc.2.0.1.t10919-RA">
    <property type="protein sequence ID" value="nRc.2.0.1.t10919-RA"/>
    <property type="gene ID" value="nRc.2.0.1.g10919"/>
</dbReference>
<sequence length="116" mass="13566">MDHKHVQLICSNSMEKSKTNQVCREAVVDVSCLTRKHLPTKHYVEKCSKLKHKLEKLNAETHATFFQNLIETFTQRQIQRFQVAMFWTIIKNLTEIILKNFVLCGGNENSYIIGKK</sequence>
<keyword evidence="1" id="KW-1185">Reference proteome</keyword>
<name>A0A915I9R8_ROMCU</name>
<proteinExistence type="predicted"/>
<accession>A0A915I9R8</accession>
<organism evidence="1 2">
    <name type="scientific">Romanomermis culicivorax</name>
    <name type="common">Nematode worm</name>
    <dbReference type="NCBI Taxonomy" id="13658"/>
    <lineage>
        <taxon>Eukaryota</taxon>
        <taxon>Metazoa</taxon>
        <taxon>Ecdysozoa</taxon>
        <taxon>Nematoda</taxon>
        <taxon>Enoplea</taxon>
        <taxon>Dorylaimia</taxon>
        <taxon>Mermithida</taxon>
        <taxon>Mermithoidea</taxon>
        <taxon>Mermithidae</taxon>
        <taxon>Romanomermis</taxon>
    </lineage>
</organism>
<dbReference type="AlphaFoldDB" id="A0A915I9R8"/>
<protein>
    <submittedName>
        <fullName evidence="2">Uncharacterized protein</fullName>
    </submittedName>
</protein>
<evidence type="ECO:0000313" key="2">
    <source>
        <dbReference type="WBParaSite" id="nRc.2.0.1.t10919-RA"/>
    </source>
</evidence>